<accession>A0A3N4MJW4</accession>
<name>A0A3N4MJW4_9BACT</name>
<feature type="chain" id="PRO_5017999639" evidence="1">
    <location>
        <begin position="20"/>
        <end position="413"/>
    </location>
</feature>
<dbReference type="AlphaFoldDB" id="A0A3N4MJW4"/>
<organism evidence="2 3">
    <name type="scientific">Chitinophaga barathri</name>
    <dbReference type="NCBI Taxonomy" id="1647451"/>
    <lineage>
        <taxon>Bacteria</taxon>
        <taxon>Pseudomonadati</taxon>
        <taxon>Bacteroidota</taxon>
        <taxon>Chitinophagia</taxon>
        <taxon>Chitinophagales</taxon>
        <taxon>Chitinophagaceae</taxon>
        <taxon>Chitinophaga</taxon>
    </lineage>
</organism>
<dbReference type="Proteomes" id="UP000279089">
    <property type="component" value="Unassembled WGS sequence"/>
</dbReference>
<comment type="caution">
    <text evidence="2">The sequence shown here is derived from an EMBL/GenBank/DDBJ whole genome shotgun (WGS) entry which is preliminary data.</text>
</comment>
<dbReference type="RefSeq" id="WP_123864697.1">
    <property type="nucleotide sequence ID" value="NZ_QXZY01000010.1"/>
</dbReference>
<keyword evidence="3" id="KW-1185">Reference proteome</keyword>
<reference evidence="3" key="1">
    <citation type="submission" date="2018-11" db="EMBL/GenBank/DDBJ databases">
        <title>Chitinophaga lutea sp.nov., isolate from arsenic contaminated soil.</title>
        <authorList>
            <person name="Zong Y."/>
        </authorList>
    </citation>
    <scope>NUCLEOTIDE SEQUENCE [LARGE SCALE GENOMIC DNA]</scope>
    <source>
        <strain evidence="3">YLT18</strain>
    </source>
</reference>
<evidence type="ECO:0000256" key="1">
    <source>
        <dbReference type="SAM" id="SignalP"/>
    </source>
</evidence>
<sequence>MKHIILAAGLLFISCIASAQLKVGSNPSQINRSSILELESTRQGLLLPRIPGGNLTLAPLNTAPDGMIIYVSDSASLFIRKNSLWQRMSADSVGNSANWNILGNTGLDSAVNFLGTTNQQPVIFRTNNAERLRLTGGGNITVGTNVIPQGTNQVQVMVIDPATGMLLQRTISEAAFSNAIVSLNGQRDSVQTFRTDSIVSTDLTITSAAGVHTFNVPTQNGSGAVSRGFLSYADWLRFDSSARSRILATAFSNTTSATGLSLNLDSIRLHAADATNPGGVSTIAQTFGGAKNFRDTLSVGLAQGTAANSTFQLNGSMSANITKTNTNYPVTETDNTVLADATGGALTITLPPVTNISGRIYTIKKVGTGGIDNAVTITPTGGTIDGGTNYIIYNDWTFVTLQTDGANWFVIKK</sequence>
<evidence type="ECO:0000313" key="2">
    <source>
        <dbReference type="EMBL" id="RPD39869.1"/>
    </source>
</evidence>
<dbReference type="EMBL" id="RMBX01000009">
    <property type="protein sequence ID" value="RPD39869.1"/>
    <property type="molecule type" value="Genomic_DNA"/>
</dbReference>
<dbReference type="PROSITE" id="PS51257">
    <property type="entry name" value="PROKAR_LIPOPROTEIN"/>
    <property type="match status" value="1"/>
</dbReference>
<feature type="signal peptide" evidence="1">
    <location>
        <begin position="1"/>
        <end position="19"/>
    </location>
</feature>
<proteinExistence type="predicted"/>
<protein>
    <submittedName>
        <fullName evidence="2">Uncharacterized protein</fullName>
    </submittedName>
</protein>
<keyword evidence="1" id="KW-0732">Signal</keyword>
<evidence type="ECO:0000313" key="3">
    <source>
        <dbReference type="Proteomes" id="UP000279089"/>
    </source>
</evidence>
<gene>
    <name evidence="2" type="ORF">EG028_17225</name>
</gene>